<comment type="subunit">
    <text evidence="1">Associates with DNA double-strand breaks.</text>
</comment>
<dbReference type="SUPFAM" id="SSF48371">
    <property type="entry name" value="ARM repeat"/>
    <property type="match status" value="1"/>
</dbReference>
<dbReference type="Proteomes" id="UP000070544">
    <property type="component" value="Unassembled WGS sequence"/>
</dbReference>
<keyword evidence="5" id="KW-1185">Reference proteome</keyword>
<comment type="function">
    <text evidence="2">Serine/threonine protein kinase which activates checkpoint signaling upon genotoxic stresses such as ionizing radiation (IR), ultraviolet light (UV), or DNA replication stalling, thereby acting as a DNA damage sensor. Recognizes the substrate consensus sequence [ST]-Q. Phosphorylates histone H2A to form H2AS128ph (gamma-H2A) at sites of DNA damage, involved in the regulation of DNA damage response mechanism. Required for the control of telomere length and genome stability.</text>
</comment>
<dbReference type="InterPro" id="IPR016024">
    <property type="entry name" value="ARM-type_fold"/>
</dbReference>
<evidence type="ECO:0000313" key="5">
    <source>
        <dbReference type="Proteomes" id="UP000070544"/>
    </source>
</evidence>
<sequence>MAASPNEASPSKALQDLKNCVAIIAKGPKIIKDRDKAISTLKQIVEANDLTTRDWKDIIAAFANLIAKQQTELTKIIREKKLAKINNLVMHLAETSSQMRRTISLGIGRGREPFLTLVPAVCSIYRQLVMDVFPQCARPVLGNITRVLRELLSFNAVRRRLTEKVWLDCLETVTSVMLGIQLSSDSSQSPPLPENVLRPSSLEGADLAKCLSFLLQSATRLSSHADRLQEFFRRWLQESDRGSVEMNEVLTALTWFAGEMAPNNLEKMLGFLLDVAQSLLRYWDGKKSDELKVHLVHCFRLLDLIYVAWKSLSDENAEMERTYLDYARSVWEIIATELKLGKAWSLSYLDMALEQLHVDGSIPMKVRAPSNAENNLAARSYILLAQVLLRHLVEVPNAVGVRKEDQLSFVISLATMSSGDVRIQALQFLCFLSAGADLPNSVSSKLVDSLERLLDGLKSGELEVQIWSMAAISSIVTGTGKAATRHLTKFATRCWNLVRGCATSL</sequence>
<evidence type="ECO:0000256" key="1">
    <source>
        <dbReference type="ARBA" id="ARBA00011370"/>
    </source>
</evidence>
<dbReference type="Pfam" id="PF11640">
    <property type="entry name" value="TAN"/>
    <property type="match status" value="1"/>
</dbReference>
<evidence type="ECO:0000259" key="3">
    <source>
        <dbReference type="Pfam" id="PF11640"/>
    </source>
</evidence>
<evidence type="ECO:0000313" key="4">
    <source>
        <dbReference type="EMBL" id="KXS15054.1"/>
    </source>
</evidence>
<proteinExistence type="predicted"/>
<gene>
    <name evidence="4" type="ORF">M427DRAFT_328026</name>
</gene>
<reference evidence="4 5" key="1">
    <citation type="journal article" date="2015" name="Genome Biol. Evol.">
        <title>Phylogenomic analyses indicate that early fungi evolved digesting cell walls of algal ancestors of land plants.</title>
        <authorList>
            <person name="Chang Y."/>
            <person name="Wang S."/>
            <person name="Sekimoto S."/>
            <person name="Aerts A.L."/>
            <person name="Choi C."/>
            <person name="Clum A."/>
            <person name="LaButti K.M."/>
            <person name="Lindquist E.A."/>
            <person name="Yee Ngan C."/>
            <person name="Ohm R.A."/>
            <person name="Salamov A.A."/>
            <person name="Grigoriev I.V."/>
            <person name="Spatafora J.W."/>
            <person name="Berbee M.L."/>
        </authorList>
    </citation>
    <scope>NUCLEOTIDE SEQUENCE [LARGE SCALE GENOMIC DNA]</scope>
    <source>
        <strain evidence="4 5">JEL478</strain>
    </source>
</reference>
<feature type="domain" description="Telomere-length maintenance and DNA damage repair" evidence="3">
    <location>
        <begin position="31"/>
        <end position="166"/>
    </location>
</feature>
<organism evidence="4 5">
    <name type="scientific">Gonapodya prolifera (strain JEL478)</name>
    <name type="common">Monoblepharis prolifera</name>
    <dbReference type="NCBI Taxonomy" id="1344416"/>
    <lineage>
        <taxon>Eukaryota</taxon>
        <taxon>Fungi</taxon>
        <taxon>Fungi incertae sedis</taxon>
        <taxon>Chytridiomycota</taxon>
        <taxon>Chytridiomycota incertae sedis</taxon>
        <taxon>Monoblepharidomycetes</taxon>
        <taxon>Monoblepharidales</taxon>
        <taxon>Gonapodyaceae</taxon>
        <taxon>Gonapodya</taxon>
    </lineage>
</organism>
<dbReference type="EMBL" id="KQ965764">
    <property type="protein sequence ID" value="KXS15054.1"/>
    <property type="molecule type" value="Genomic_DNA"/>
</dbReference>
<dbReference type="GO" id="GO:0004674">
    <property type="term" value="F:protein serine/threonine kinase activity"/>
    <property type="evidence" value="ECO:0007669"/>
    <property type="project" value="InterPro"/>
</dbReference>
<accession>A0A139AEN8</accession>
<dbReference type="AlphaFoldDB" id="A0A139AEN8"/>
<name>A0A139AEN8_GONPJ</name>
<dbReference type="InterPro" id="IPR021668">
    <property type="entry name" value="TAN"/>
</dbReference>
<evidence type="ECO:0000256" key="2">
    <source>
        <dbReference type="ARBA" id="ARBA00025079"/>
    </source>
</evidence>
<protein>
    <recommendedName>
        <fullName evidence="3">Telomere-length maintenance and DNA damage repair domain-containing protein</fullName>
    </recommendedName>
</protein>